<keyword evidence="9" id="KW-0067">ATP-binding</keyword>
<dbReference type="CDD" id="cd00130">
    <property type="entry name" value="PAS"/>
    <property type="match status" value="1"/>
</dbReference>
<comment type="subcellular location">
    <subcellularLocation>
        <location evidence="2">Membrane</location>
        <topology evidence="2">Multi-pass membrane protein</topology>
    </subcellularLocation>
</comment>
<evidence type="ECO:0000256" key="4">
    <source>
        <dbReference type="ARBA" id="ARBA00022553"/>
    </source>
</evidence>
<dbReference type="PANTHER" id="PTHR42878">
    <property type="entry name" value="TWO-COMPONENT HISTIDINE KINASE"/>
    <property type="match status" value="1"/>
</dbReference>
<dbReference type="EC" id="2.7.13.3" evidence="3"/>
<dbReference type="SUPFAM" id="SSF47384">
    <property type="entry name" value="Homodimeric domain of signal transducing histidine kinase"/>
    <property type="match status" value="1"/>
</dbReference>
<sequence length="511" mass="58489">MNSQEKIDFKALTKDVFDYKTAMDAADIVAITDEKGIIQYANDNFCKISKYSEEELIGQNHHIINSGFHSKDFFKQLWKTISNGKIWKGEIKNKAKDGTIYWVDTTIFPFLNEKGKPYKYLAIRSDITERKQSIEALKKSEERYRAIFSNALVPIFTMDVATSKITEVNTPGVKLFGYESKEDLIKNFDPKDHYLHPNEREKNMIIIMEHGELRNIQHMKRKDGSLFWCSVFVKLNEEKTISQTILLDITSQIAFQEELEAKVAERTLELSESLKREKELNEAKSNFVGMASHEFRTPLSTILSSISLMKNYAEKGQQELITKHIDRITGSVNHLNAILNDFFTLEKLRKGFVDFEVNQFSLPDFISETISEVDALVKINEQSIHYSHTGESYINQSSKILKNVLLNLLSNASKYSEHGKEIQIESQVIDTLVTISILDHGIGIPFKDQKKLFTEFYRASNAKNIQGTGLGLTIVKNYIALLEGSISFTSKEGKGTVFTLSFPRYLSEDSW</sequence>
<dbReference type="InterPro" id="IPR000700">
    <property type="entry name" value="PAS-assoc_C"/>
</dbReference>
<dbReference type="SMART" id="SM00388">
    <property type="entry name" value="HisKA"/>
    <property type="match status" value="1"/>
</dbReference>
<dbReference type="SUPFAM" id="SSF55785">
    <property type="entry name" value="PYP-like sensor domain (PAS domain)"/>
    <property type="match status" value="2"/>
</dbReference>
<keyword evidence="10" id="KW-1133">Transmembrane helix</keyword>
<evidence type="ECO:0000256" key="6">
    <source>
        <dbReference type="ARBA" id="ARBA00022692"/>
    </source>
</evidence>
<gene>
    <name evidence="16" type="ORF">ACFFUU_03700</name>
</gene>
<keyword evidence="4" id="KW-0597">Phosphoprotein</keyword>
<dbReference type="CDD" id="cd00075">
    <property type="entry name" value="HATPase"/>
    <property type="match status" value="1"/>
</dbReference>
<evidence type="ECO:0000256" key="2">
    <source>
        <dbReference type="ARBA" id="ARBA00004141"/>
    </source>
</evidence>
<dbReference type="Pfam" id="PF13426">
    <property type="entry name" value="PAS_9"/>
    <property type="match status" value="1"/>
</dbReference>
<keyword evidence="8" id="KW-0418">Kinase</keyword>
<dbReference type="InterPro" id="IPR003661">
    <property type="entry name" value="HisK_dim/P_dom"/>
</dbReference>
<dbReference type="SMART" id="SM00086">
    <property type="entry name" value="PAC"/>
    <property type="match status" value="2"/>
</dbReference>
<dbReference type="PROSITE" id="PS50112">
    <property type="entry name" value="PAS"/>
    <property type="match status" value="2"/>
</dbReference>
<keyword evidence="6" id="KW-0812">Transmembrane</keyword>
<evidence type="ECO:0000256" key="10">
    <source>
        <dbReference type="ARBA" id="ARBA00022989"/>
    </source>
</evidence>
<dbReference type="PROSITE" id="PS50109">
    <property type="entry name" value="HIS_KIN"/>
    <property type="match status" value="1"/>
</dbReference>
<dbReference type="Pfam" id="PF13188">
    <property type="entry name" value="PAS_8"/>
    <property type="match status" value="1"/>
</dbReference>
<protein>
    <recommendedName>
        <fullName evidence="3">histidine kinase</fullName>
        <ecNumber evidence="3">2.7.13.3</ecNumber>
    </recommendedName>
</protein>
<dbReference type="Gene3D" id="3.30.450.20">
    <property type="entry name" value="PAS domain"/>
    <property type="match status" value="2"/>
</dbReference>
<reference evidence="16 17" key="1">
    <citation type="submission" date="2024-09" db="EMBL/GenBank/DDBJ databases">
        <authorList>
            <person name="Sun Q."/>
            <person name="Mori K."/>
        </authorList>
    </citation>
    <scope>NUCLEOTIDE SEQUENCE [LARGE SCALE GENOMIC DNA]</scope>
    <source>
        <strain evidence="16 17">CECT 8460</strain>
    </source>
</reference>
<dbReference type="NCBIfam" id="TIGR00229">
    <property type="entry name" value="sensory_box"/>
    <property type="match status" value="2"/>
</dbReference>
<keyword evidence="5" id="KW-0808">Transferase</keyword>
<dbReference type="SMART" id="SM00387">
    <property type="entry name" value="HATPase_c"/>
    <property type="match status" value="1"/>
</dbReference>
<evidence type="ECO:0000256" key="5">
    <source>
        <dbReference type="ARBA" id="ARBA00022679"/>
    </source>
</evidence>
<dbReference type="RefSeq" id="WP_290285953.1">
    <property type="nucleotide sequence ID" value="NZ_JAUFQN010000019.1"/>
</dbReference>
<dbReference type="SUPFAM" id="SSF55874">
    <property type="entry name" value="ATPase domain of HSP90 chaperone/DNA topoisomerase II/histidine kinase"/>
    <property type="match status" value="1"/>
</dbReference>
<evidence type="ECO:0000313" key="16">
    <source>
        <dbReference type="EMBL" id="MFB9088696.1"/>
    </source>
</evidence>
<dbReference type="PANTHER" id="PTHR42878:SF7">
    <property type="entry name" value="SENSOR HISTIDINE KINASE GLRK"/>
    <property type="match status" value="1"/>
</dbReference>
<dbReference type="Gene3D" id="1.10.287.130">
    <property type="match status" value="1"/>
</dbReference>
<dbReference type="CDD" id="cd00082">
    <property type="entry name" value="HisKA"/>
    <property type="match status" value="1"/>
</dbReference>
<dbReference type="InterPro" id="IPR001610">
    <property type="entry name" value="PAC"/>
</dbReference>
<keyword evidence="11" id="KW-0902">Two-component regulatory system</keyword>
<evidence type="ECO:0000259" key="14">
    <source>
        <dbReference type="PROSITE" id="PS50112"/>
    </source>
</evidence>
<dbReference type="InterPro" id="IPR005467">
    <property type="entry name" value="His_kinase_dom"/>
</dbReference>
<dbReference type="Gene3D" id="3.30.565.10">
    <property type="entry name" value="Histidine kinase-like ATPase, C-terminal domain"/>
    <property type="match status" value="1"/>
</dbReference>
<dbReference type="InterPro" id="IPR035965">
    <property type="entry name" value="PAS-like_dom_sf"/>
</dbReference>
<dbReference type="InterPro" id="IPR050351">
    <property type="entry name" value="BphY/WalK/GraS-like"/>
</dbReference>
<dbReference type="InterPro" id="IPR000014">
    <property type="entry name" value="PAS"/>
</dbReference>
<keyword evidence="7" id="KW-0547">Nucleotide-binding</keyword>
<accession>A0ABV5GC54</accession>
<dbReference type="Proteomes" id="UP001589576">
    <property type="component" value="Unassembled WGS sequence"/>
</dbReference>
<feature type="domain" description="Histidine kinase" evidence="13">
    <location>
        <begin position="290"/>
        <end position="506"/>
    </location>
</feature>
<feature type="domain" description="PAS" evidence="14">
    <location>
        <begin position="29"/>
        <end position="72"/>
    </location>
</feature>
<evidence type="ECO:0000256" key="9">
    <source>
        <dbReference type="ARBA" id="ARBA00022840"/>
    </source>
</evidence>
<evidence type="ECO:0000256" key="1">
    <source>
        <dbReference type="ARBA" id="ARBA00000085"/>
    </source>
</evidence>
<evidence type="ECO:0000259" key="15">
    <source>
        <dbReference type="PROSITE" id="PS50113"/>
    </source>
</evidence>
<evidence type="ECO:0000256" key="7">
    <source>
        <dbReference type="ARBA" id="ARBA00022741"/>
    </source>
</evidence>
<organism evidence="16 17">
    <name type="scientific">Flavobacterium paronense</name>
    <dbReference type="NCBI Taxonomy" id="1392775"/>
    <lineage>
        <taxon>Bacteria</taxon>
        <taxon>Pseudomonadati</taxon>
        <taxon>Bacteroidota</taxon>
        <taxon>Flavobacteriia</taxon>
        <taxon>Flavobacteriales</taxon>
        <taxon>Flavobacteriaceae</taxon>
        <taxon>Flavobacterium</taxon>
    </lineage>
</organism>
<evidence type="ECO:0000256" key="8">
    <source>
        <dbReference type="ARBA" id="ARBA00022777"/>
    </source>
</evidence>
<dbReference type="InterPro" id="IPR003594">
    <property type="entry name" value="HATPase_dom"/>
</dbReference>
<proteinExistence type="predicted"/>
<dbReference type="Pfam" id="PF02518">
    <property type="entry name" value="HATPase_c"/>
    <property type="match status" value="1"/>
</dbReference>
<evidence type="ECO:0000259" key="13">
    <source>
        <dbReference type="PROSITE" id="PS50109"/>
    </source>
</evidence>
<evidence type="ECO:0000256" key="12">
    <source>
        <dbReference type="ARBA" id="ARBA00023136"/>
    </source>
</evidence>
<feature type="domain" description="PAC" evidence="15">
    <location>
        <begin position="87"/>
        <end position="139"/>
    </location>
</feature>
<comment type="caution">
    <text evidence="16">The sequence shown here is derived from an EMBL/GenBank/DDBJ whole genome shotgun (WGS) entry which is preliminary data.</text>
</comment>
<dbReference type="SMART" id="SM00091">
    <property type="entry name" value="PAS"/>
    <property type="match status" value="2"/>
</dbReference>
<dbReference type="InterPro" id="IPR036890">
    <property type="entry name" value="HATPase_C_sf"/>
</dbReference>
<keyword evidence="17" id="KW-1185">Reference proteome</keyword>
<evidence type="ECO:0000313" key="17">
    <source>
        <dbReference type="Proteomes" id="UP001589576"/>
    </source>
</evidence>
<name>A0ABV5GC54_9FLAO</name>
<dbReference type="PROSITE" id="PS50113">
    <property type="entry name" value="PAC"/>
    <property type="match status" value="1"/>
</dbReference>
<dbReference type="Pfam" id="PF00512">
    <property type="entry name" value="HisKA"/>
    <property type="match status" value="1"/>
</dbReference>
<evidence type="ECO:0000256" key="11">
    <source>
        <dbReference type="ARBA" id="ARBA00023012"/>
    </source>
</evidence>
<dbReference type="PRINTS" id="PR00344">
    <property type="entry name" value="BCTRLSENSOR"/>
</dbReference>
<feature type="domain" description="PAS" evidence="14">
    <location>
        <begin position="140"/>
        <end position="201"/>
    </location>
</feature>
<dbReference type="InterPro" id="IPR036097">
    <property type="entry name" value="HisK_dim/P_sf"/>
</dbReference>
<comment type="catalytic activity">
    <reaction evidence="1">
        <text>ATP + protein L-histidine = ADP + protein N-phospho-L-histidine.</text>
        <dbReference type="EC" id="2.7.13.3"/>
    </reaction>
</comment>
<dbReference type="EMBL" id="JBHMFB010000010">
    <property type="protein sequence ID" value="MFB9088696.1"/>
    <property type="molecule type" value="Genomic_DNA"/>
</dbReference>
<keyword evidence="12" id="KW-0472">Membrane</keyword>
<evidence type="ECO:0000256" key="3">
    <source>
        <dbReference type="ARBA" id="ARBA00012438"/>
    </source>
</evidence>
<dbReference type="InterPro" id="IPR004358">
    <property type="entry name" value="Sig_transdc_His_kin-like_C"/>
</dbReference>